<comment type="caution">
    <text evidence="1">The sequence shown here is derived from an EMBL/GenBank/DDBJ whole genome shotgun (WGS) entry which is preliminary data.</text>
</comment>
<evidence type="ECO:0000313" key="1">
    <source>
        <dbReference type="EMBL" id="CAL5130911.1"/>
    </source>
</evidence>
<dbReference type="EMBL" id="CAXLJL010000078">
    <property type="protein sequence ID" value="CAL5130911.1"/>
    <property type="molecule type" value="Genomic_DNA"/>
</dbReference>
<proteinExistence type="predicted"/>
<evidence type="ECO:0000313" key="2">
    <source>
        <dbReference type="Proteomes" id="UP001497525"/>
    </source>
</evidence>
<gene>
    <name evidence="1" type="ORF">CDAUBV1_LOCUS3114</name>
</gene>
<reference evidence="1" key="1">
    <citation type="submission" date="2024-06" db="EMBL/GenBank/DDBJ databases">
        <authorList>
            <person name="Liu X."/>
            <person name="Lenzi L."/>
            <person name="Haldenby T S."/>
            <person name="Uol C."/>
        </authorList>
    </citation>
    <scope>NUCLEOTIDE SEQUENCE</scope>
</reference>
<organism evidence="1 2">
    <name type="scientific">Calicophoron daubneyi</name>
    <name type="common">Rumen fluke</name>
    <name type="synonym">Paramphistomum daubneyi</name>
    <dbReference type="NCBI Taxonomy" id="300641"/>
    <lineage>
        <taxon>Eukaryota</taxon>
        <taxon>Metazoa</taxon>
        <taxon>Spiralia</taxon>
        <taxon>Lophotrochozoa</taxon>
        <taxon>Platyhelminthes</taxon>
        <taxon>Trematoda</taxon>
        <taxon>Digenea</taxon>
        <taxon>Plagiorchiida</taxon>
        <taxon>Pronocephalata</taxon>
        <taxon>Paramphistomoidea</taxon>
        <taxon>Paramphistomidae</taxon>
        <taxon>Calicophoron</taxon>
    </lineage>
</organism>
<accession>A0AAV2T284</accession>
<dbReference type="Proteomes" id="UP001497525">
    <property type="component" value="Unassembled WGS sequence"/>
</dbReference>
<sequence length="113" mass="13290">MYPTIIFIFPGLSLSRLRVCETFSVRPHLYDFVCVQSLSEYLTLFLLISVQRFAKICLSLSLQRLDFLPPLCYWFWCLCVCPKKEENKRVGFSRATNNFLPLRIALQLHVYCS</sequence>
<name>A0AAV2T284_CALDB</name>
<protein>
    <submittedName>
        <fullName evidence="1">Uncharacterized protein</fullName>
    </submittedName>
</protein>
<dbReference type="AlphaFoldDB" id="A0AAV2T284"/>